<reference evidence="11 12" key="1">
    <citation type="submission" date="2024-02" db="EMBL/GenBank/DDBJ databases">
        <title>Haloferula sargassicola NBRC 104335.</title>
        <authorList>
            <person name="Ichikawa N."/>
            <person name="Katano-Makiyama Y."/>
            <person name="Hidaka K."/>
        </authorList>
    </citation>
    <scope>NUCLEOTIDE SEQUENCE [LARGE SCALE GENOMIC DNA]</scope>
    <source>
        <strain evidence="11 12">NBRC 104335</strain>
    </source>
</reference>
<gene>
    <name evidence="11" type="primary">cysG</name>
    <name evidence="11" type="ORF">Hsar01_02500</name>
</gene>
<evidence type="ECO:0000256" key="1">
    <source>
        <dbReference type="ARBA" id="ARBA00005879"/>
    </source>
</evidence>
<dbReference type="NCBIfam" id="TIGR01469">
    <property type="entry name" value="cobA_cysG_Cterm"/>
    <property type="match status" value="1"/>
</dbReference>
<evidence type="ECO:0000256" key="3">
    <source>
        <dbReference type="ARBA" id="ARBA00022603"/>
    </source>
</evidence>
<evidence type="ECO:0000256" key="5">
    <source>
        <dbReference type="ARBA" id="ARBA00022691"/>
    </source>
</evidence>
<dbReference type="Pfam" id="PF00590">
    <property type="entry name" value="TP_methylase"/>
    <property type="match status" value="1"/>
</dbReference>
<dbReference type="SUPFAM" id="SSF69618">
    <property type="entry name" value="HemD-like"/>
    <property type="match status" value="1"/>
</dbReference>
<keyword evidence="3 8" id="KW-0489">Methyltransferase</keyword>
<evidence type="ECO:0000313" key="11">
    <source>
        <dbReference type="EMBL" id="GAA5483270.1"/>
    </source>
</evidence>
<dbReference type="CDD" id="cd06578">
    <property type="entry name" value="HemD"/>
    <property type="match status" value="1"/>
</dbReference>
<feature type="domain" description="Tetrapyrrole methylase" evidence="9">
    <location>
        <begin position="9"/>
        <end position="219"/>
    </location>
</feature>
<sequence length="507" mass="54846">MSKSEGICYLIGAGPGDLSLVTLRAKECVENADVVIYDALSSPEILRWMKRGAEKVYVGKRAKNHAMSQDEINALIVERTQAGHNVVRLKGGDPMIFGRGGEEAAELAEAGVAFEIVPGISSAIGGPAYAGIPVTHRDHCSQLTIFTGHEDPTKGESSIDYAQIARAPGTKVFLMGVARLRSICESLVKGGAKPETPIALVRWATTGSQKTIEGTLADIADIAEKADFQSPAVAVIGDVVKERAKINWFEKRPLFGKRIVVTRTREQAGGLSRELSGLGADVVELPTIRIEKPDDRHGFAETVTHAHEYDWLVFSSPNGVERFFDAFFAVYEDARSLGNPKIAVIGQGTAAKVKEYRFAVDLIPERFVAEGLVEAFEKESIENLTVLWVRAQEARDVIYDGLLKQGAIIDECIAYQTVPETDDPTGAAARLKDEGADLITFTSSSTVDNFFKLDLPWPEGCVAGSIGPVTSETLRKHGVEPAFEAKKHDIPGLVSAIRKWAEACPTG</sequence>
<name>A0ABP9UNX3_9BACT</name>
<dbReference type="PROSITE" id="PS00840">
    <property type="entry name" value="SUMT_2"/>
    <property type="match status" value="1"/>
</dbReference>
<dbReference type="InterPro" id="IPR036108">
    <property type="entry name" value="4pyrrol_syn_uPrphyn_synt_sf"/>
</dbReference>
<dbReference type="InterPro" id="IPR003043">
    <property type="entry name" value="Uropor_MeTrfase_CS"/>
</dbReference>
<dbReference type="Proteomes" id="UP001476282">
    <property type="component" value="Unassembled WGS sequence"/>
</dbReference>
<dbReference type="PANTHER" id="PTHR45790">
    <property type="entry name" value="SIROHEME SYNTHASE-RELATED"/>
    <property type="match status" value="1"/>
</dbReference>
<dbReference type="InterPro" id="IPR014776">
    <property type="entry name" value="4pyrrole_Mease_sub2"/>
</dbReference>
<dbReference type="PANTHER" id="PTHR45790:SF3">
    <property type="entry name" value="S-ADENOSYL-L-METHIONINE-DEPENDENT UROPORPHYRINOGEN III METHYLTRANSFERASE, CHLOROPLASTIC"/>
    <property type="match status" value="1"/>
</dbReference>
<proteinExistence type="inferred from homology"/>
<dbReference type="RefSeq" id="WP_353567385.1">
    <property type="nucleotide sequence ID" value="NZ_BAABRI010000013.1"/>
</dbReference>
<dbReference type="EC" id="2.1.1.107" evidence="2"/>
<dbReference type="CDD" id="cd11642">
    <property type="entry name" value="SUMT"/>
    <property type="match status" value="1"/>
</dbReference>
<comment type="pathway">
    <text evidence="7">Porphyrin-containing compound metabolism; siroheme biosynthesis; precorrin-2 from uroporphyrinogen III: step 1/1.</text>
</comment>
<evidence type="ECO:0000256" key="2">
    <source>
        <dbReference type="ARBA" id="ARBA00012162"/>
    </source>
</evidence>
<keyword evidence="6" id="KW-0627">Porphyrin biosynthesis</keyword>
<protein>
    <recommendedName>
        <fullName evidence="2">uroporphyrinogen-III C-methyltransferase</fullName>
        <ecNumber evidence="2">2.1.1.107</ecNumber>
    </recommendedName>
</protein>
<dbReference type="InterPro" id="IPR050161">
    <property type="entry name" value="Siro_Cobalamin_biosynth"/>
</dbReference>
<feature type="domain" description="Tetrapyrrole biosynthesis uroporphyrinogen III synthase" evidence="10">
    <location>
        <begin position="271"/>
        <end position="494"/>
    </location>
</feature>
<comment type="caution">
    <text evidence="11">The sequence shown here is derived from an EMBL/GenBank/DDBJ whole genome shotgun (WGS) entry which is preliminary data.</text>
</comment>
<dbReference type="InterPro" id="IPR000878">
    <property type="entry name" value="4pyrrol_Mease"/>
</dbReference>
<dbReference type="InterPro" id="IPR006366">
    <property type="entry name" value="CobA/CysG_C"/>
</dbReference>
<dbReference type="InterPro" id="IPR014777">
    <property type="entry name" value="4pyrrole_Mease_sub1"/>
</dbReference>
<dbReference type="InterPro" id="IPR035996">
    <property type="entry name" value="4pyrrol_Methylase_sf"/>
</dbReference>
<evidence type="ECO:0000259" key="10">
    <source>
        <dbReference type="Pfam" id="PF02602"/>
    </source>
</evidence>
<keyword evidence="5" id="KW-0949">S-adenosyl-L-methionine</keyword>
<evidence type="ECO:0000256" key="7">
    <source>
        <dbReference type="ARBA" id="ARBA00025705"/>
    </source>
</evidence>
<keyword evidence="4 8" id="KW-0808">Transferase</keyword>
<dbReference type="Pfam" id="PF02602">
    <property type="entry name" value="HEM4"/>
    <property type="match status" value="1"/>
</dbReference>
<organism evidence="11 12">
    <name type="scientific">Haloferula sargassicola</name>
    <dbReference type="NCBI Taxonomy" id="490096"/>
    <lineage>
        <taxon>Bacteria</taxon>
        <taxon>Pseudomonadati</taxon>
        <taxon>Verrucomicrobiota</taxon>
        <taxon>Verrucomicrobiia</taxon>
        <taxon>Verrucomicrobiales</taxon>
        <taxon>Verrucomicrobiaceae</taxon>
        <taxon>Haloferula</taxon>
    </lineage>
</organism>
<dbReference type="InterPro" id="IPR003754">
    <property type="entry name" value="4pyrrol_synth_uPrphyn_synth"/>
</dbReference>
<dbReference type="Gene3D" id="3.30.950.10">
    <property type="entry name" value="Methyltransferase, Cobalt-precorrin-4 Transmethylase, Domain 2"/>
    <property type="match status" value="1"/>
</dbReference>
<evidence type="ECO:0000256" key="6">
    <source>
        <dbReference type="ARBA" id="ARBA00023244"/>
    </source>
</evidence>
<evidence type="ECO:0000256" key="4">
    <source>
        <dbReference type="ARBA" id="ARBA00022679"/>
    </source>
</evidence>
<dbReference type="Gene3D" id="3.40.1010.10">
    <property type="entry name" value="Cobalt-precorrin-4 Transmethylase, Domain 1"/>
    <property type="match status" value="1"/>
</dbReference>
<accession>A0ABP9UNX3</accession>
<dbReference type="Gene3D" id="3.40.50.10090">
    <property type="match status" value="2"/>
</dbReference>
<evidence type="ECO:0000259" key="9">
    <source>
        <dbReference type="Pfam" id="PF00590"/>
    </source>
</evidence>
<comment type="similarity">
    <text evidence="1 8">Belongs to the precorrin methyltransferase family.</text>
</comment>
<dbReference type="SUPFAM" id="SSF53790">
    <property type="entry name" value="Tetrapyrrole methylase"/>
    <property type="match status" value="1"/>
</dbReference>
<keyword evidence="12" id="KW-1185">Reference proteome</keyword>
<evidence type="ECO:0000256" key="8">
    <source>
        <dbReference type="RuleBase" id="RU003960"/>
    </source>
</evidence>
<evidence type="ECO:0000313" key="12">
    <source>
        <dbReference type="Proteomes" id="UP001476282"/>
    </source>
</evidence>
<dbReference type="NCBIfam" id="NF004790">
    <property type="entry name" value="PRK06136.1"/>
    <property type="match status" value="1"/>
</dbReference>
<dbReference type="PROSITE" id="PS00839">
    <property type="entry name" value="SUMT_1"/>
    <property type="match status" value="1"/>
</dbReference>
<dbReference type="EMBL" id="BAABRI010000013">
    <property type="protein sequence ID" value="GAA5483270.1"/>
    <property type="molecule type" value="Genomic_DNA"/>
</dbReference>